<dbReference type="PANTHER" id="PTHR10584:SF166">
    <property type="entry name" value="RIBOKINASE"/>
    <property type="match status" value="1"/>
</dbReference>
<dbReference type="PROSITE" id="PS00584">
    <property type="entry name" value="PFKB_KINASES_2"/>
    <property type="match status" value="1"/>
</dbReference>
<proteinExistence type="predicted"/>
<dbReference type="GO" id="GO:0016301">
    <property type="term" value="F:kinase activity"/>
    <property type="evidence" value="ECO:0007669"/>
    <property type="project" value="UniProtKB-KW"/>
</dbReference>
<dbReference type="PANTHER" id="PTHR10584">
    <property type="entry name" value="SUGAR KINASE"/>
    <property type="match status" value="1"/>
</dbReference>
<dbReference type="InterPro" id="IPR029056">
    <property type="entry name" value="Ribokinase-like"/>
</dbReference>
<dbReference type="SUPFAM" id="SSF53613">
    <property type="entry name" value="Ribokinase-like"/>
    <property type="match status" value="1"/>
</dbReference>
<organism evidence="4 5">
    <name type="scientific">Roseateles koreensis</name>
    <dbReference type="NCBI Taxonomy" id="2987526"/>
    <lineage>
        <taxon>Bacteria</taxon>
        <taxon>Pseudomonadati</taxon>
        <taxon>Pseudomonadota</taxon>
        <taxon>Betaproteobacteria</taxon>
        <taxon>Burkholderiales</taxon>
        <taxon>Sphaerotilaceae</taxon>
        <taxon>Roseateles</taxon>
    </lineage>
</organism>
<evidence type="ECO:0000313" key="4">
    <source>
        <dbReference type="EMBL" id="MDC8784232.1"/>
    </source>
</evidence>
<reference evidence="4 5" key="1">
    <citation type="submission" date="2022-10" db="EMBL/GenBank/DDBJ databases">
        <title>paucibacter sp. hw8 Genome sequencing.</title>
        <authorList>
            <person name="Park S."/>
        </authorList>
    </citation>
    <scope>NUCLEOTIDE SEQUENCE [LARGE SCALE GENOMIC DNA]</scope>
    <source>
        <strain evidence="5">hw8</strain>
    </source>
</reference>
<protein>
    <submittedName>
        <fullName evidence="4">Carbohydrate kinase family protein</fullName>
    </submittedName>
</protein>
<feature type="domain" description="Carbohydrate kinase PfkB" evidence="3">
    <location>
        <begin position="36"/>
        <end position="292"/>
    </location>
</feature>
<dbReference type="InterPro" id="IPR002173">
    <property type="entry name" value="Carboh/pur_kinase_PfkB_CS"/>
</dbReference>
<keyword evidence="2 4" id="KW-0418">Kinase</keyword>
<dbReference type="InterPro" id="IPR011611">
    <property type="entry name" value="PfkB_dom"/>
</dbReference>
<dbReference type="RefSeq" id="WP_273595341.1">
    <property type="nucleotide sequence ID" value="NZ_JAQQXS010000002.1"/>
</dbReference>
<dbReference type="Pfam" id="PF00294">
    <property type="entry name" value="PfkB"/>
    <property type="match status" value="1"/>
</dbReference>
<comment type="caution">
    <text evidence="4">The sequence shown here is derived from an EMBL/GenBank/DDBJ whole genome shotgun (WGS) entry which is preliminary data.</text>
</comment>
<keyword evidence="1" id="KW-0808">Transferase</keyword>
<dbReference type="Gene3D" id="3.40.1190.20">
    <property type="match status" value="1"/>
</dbReference>
<evidence type="ECO:0000259" key="3">
    <source>
        <dbReference type="Pfam" id="PF00294"/>
    </source>
</evidence>
<accession>A0ABT5KMS7</accession>
<sequence length="324" mass="33774">MHTHTAPLLIVGDIGVDLVMGPIAAWPQIGTESIMERSELRAGGSAGNAALAVRHLGRQAHLISAVGHDDFGNWLAQQFHGLQTSLQVCDTGTTVSVGIMHACGERSFFTTRGHLEHLSVAHVQANLPVPQPTPTQPLALLSGVFLAPGLRPHYPALLATLKAAGYQVALDTGWPPSSWDAALRAEVSGWLAHCDHLLINELEAKSIADIDDLDAAMAHLRTLLAPSASLVVKAGPRGAIGLEQGAPIECSSRRAAIFDTIGAGDAFNAGYLLARQSGAALAQAMQAGCDAAFHILSRFPRGQIKPGELAACAQPASLSSTEAA</sequence>
<evidence type="ECO:0000313" key="5">
    <source>
        <dbReference type="Proteomes" id="UP001219862"/>
    </source>
</evidence>
<name>A0ABT5KMS7_9BURK</name>
<evidence type="ECO:0000256" key="2">
    <source>
        <dbReference type="ARBA" id="ARBA00022777"/>
    </source>
</evidence>
<evidence type="ECO:0000256" key="1">
    <source>
        <dbReference type="ARBA" id="ARBA00022679"/>
    </source>
</evidence>
<dbReference type="Proteomes" id="UP001219862">
    <property type="component" value="Unassembled WGS sequence"/>
</dbReference>
<keyword evidence="5" id="KW-1185">Reference proteome</keyword>
<gene>
    <name evidence="4" type="ORF">PRZ01_03375</name>
</gene>
<dbReference type="EMBL" id="JAQQXS010000002">
    <property type="protein sequence ID" value="MDC8784232.1"/>
    <property type="molecule type" value="Genomic_DNA"/>
</dbReference>